<evidence type="ECO:0000256" key="1">
    <source>
        <dbReference type="SAM" id="SignalP"/>
    </source>
</evidence>
<feature type="chain" id="PRO_5030933881" description="S9 family peptidase" evidence="1">
    <location>
        <begin position="23"/>
        <end position="121"/>
    </location>
</feature>
<gene>
    <name evidence="2" type="ORF">F8S09_14575</name>
</gene>
<feature type="signal peptide" evidence="1">
    <location>
        <begin position="1"/>
        <end position="22"/>
    </location>
</feature>
<evidence type="ECO:0000313" key="2">
    <source>
        <dbReference type="EMBL" id="MPY67889.1"/>
    </source>
</evidence>
<sequence>MPIRTLAPLLSLSLLLAACSSAPQTSLPNTSAQPSALNANSTLSAQASMSDRQRALAFAPGVHPVNPSADWQGQAFSADGRYLLFKVYSAAATRMQVDLYDAAGQVRAQLPLTRDAATGLW</sequence>
<accession>A0A7X1NYX4</accession>
<keyword evidence="3" id="KW-1185">Reference proteome</keyword>
<comment type="caution">
    <text evidence="2">The sequence shown here is derived from an EMBL/GenBank/DDBJ whole genome shotgun (WGS) entry which is preliminary data.</text>
</comment>
<organism evidence="2 3">
    <name type="scientific">Deinococcus terrestris</name>
    <dbReference type="NCBI Taxonomy" id="2651870"/>
    <lineage>
        <taxon>Bacteria</taxon>
        <taxon>Thermotogati</taxon>
        <taxon>Deinococcota</taxon>
        <taxon>Deinococci</taxon>
        <taxon>Deinococcales</taxon>
        <taxon>Deinococcaceae</taxon>
        <taxon>Deinococcus</taxon>
    </lineage>
</organism>
<dbReference type="AlphaFoldDB" id="A0A7X1NYX4"/>
<dbReference type="EMBL" id="WBSL01000011">
    <property type="protein sequence ID" value="MPY67889.1"/>
    <property type="molecule type" value="Genomic_DNA"/>
</dbReference>
<reference evidence="2 3" key="1">
    <citation type="submission" date="2019-10" db="EMBL/GenBank/DDBJ databases">
        <title>Deinococcus sp. isolated from soil.</title>
        <authorList>
            <person name="Li Y."/>
            <person name="Wang J."/>
        </authorList>
    </citation>
    <scope>NUCLEOTIDE SEQUENCE [LARGE SCALE GENOMIC DNA]</scope>
    <source>
        <strain evidence="2 3">SDU3-2</strain>
    </source>
</reference>
<dbReference type="PROSITE" id="PS51257">
    <property type="entry name" value="PROKAR_LIPOPROTEIN"/>
    <property type="match status" value="1"/>
</dbReference>
<name>A0A7X1NYX4_9DEIO</name>
<protein>
    <recommendedName>
        <fullName evidence="4">S9 family peptidase</fullName>
    </recommendedName>
</protein>
<dbReference type="Proteomes" id="UP000484842">
    <property type="component" value="Unassembled WGS sequence"/>
</dbReference>
<evidence type="ECO:0000313" key="3">
    <source>
        <dbReference type="Proteomes" id="UP000484842"/>
    </source>
</evidence>
<dbReference type="RefSeq" id="WP_152872209.1">
    <property type="nucleotide sequence ID" value="NZ_WBSL01000011.1"/>
</dbReference>
<evidence type="ECO:0008006" key="4">
    <source>
        <dbReference type="Google" id="ProtNLM"/>
    </source>
</evidence>
<keyword evidence="1" id="KW-0732">Signal</keyword>
<proteinExistence type="predicted"/>